<dbReference type="PANTHER" id="PTHR30474:SF2">
    <property type="entry name" value="PEPTIDOGLYCAN GLYCOSYLTRANSFERASE FTSW-RELATED"/>
    <property type="match status" value="1"/>
</dbReference>
<name>A0A1F5GU44_9BACT</name>
<evidence type="ECO:0000256" key="5">
    <source>
        <dbReference type="ARBA" id="ARBA00022676"/>
    </source>
</evidence>
<evidence type="ECO:0000256" key="18">
    <source>
        <dbReference type="ARBA" id="ARBA00041418"/>
    </source>
</evidence>
<dbReference type="STRING" id="1797724.A3A48_01625"/>
<feature type="transmembrane region" description="Helical" evidence="21">
    <location>
        <begin position="102"/>
        <end position="123"/>
    </location>
</feature>
<comment type="caution">
    <text evidence="22">The sequence shown here is derived from an EMBL/GenBank/DDBJ whole genome shotgun (WGS) entry which is preliminary data.</text>
</comment>
<keyword evidence="5" id="KW-0328">Glycosyltransferase</keyword>
<feature type="transmembrane region" description="Helical" evidence="21">
    <location>
        <begin position="231"/>
        <end position="250"/>
    </location>
</feature>
<keyword evidence="9" id="KW-0573">Peptidoglycan synthesis</keyword>
<evidence type="ECO:0000256" key="8">
    <source>
        <dbReference type="ARBA" id="ARBA00022960"/>
    </source>
</evidence>
<evidence type="ECO:0000256" key="6">
    <source>
        <dbReference type="ARBA" id="ARBA00022679"/>
    </source>
</evidence>
<comment type="subcellular location">
    <subcellularLocation>
        <location evidence="1">Cell membrane</location>
        <topology evidence="1">Multi-pass membrane protein</topology>
    </subcellularLocation>
</comment>
<dbReference type="GO" id="GO:0005886">
    <property type="term" value="C:plasma membrane"/>
    <property type="evidence" value="ECO:0007669"/>
    <property type="project" value="UniProtKB-SubCell"/>
</dbReference>
<keyword evidence="3" id="KW-1003">Cell membrane</keyword>
<evidence type="ECO:0000256" key="7">
    <source>
        <dbReference type="ARBA" id="ARBA00022692"/>
    </source>
</evidence>
<evidence type="ECO:0000256" key="16">
    <source>
        <dbReference type="ARBA" id="ARBA00038053"/>
    </source>
</evidence>
<evidence type="ECO:0000256" key="12">
    <source>
        <dbReference type="ARBA" id="ARBA00023306"/>
    </source>
</evidence>
<comment type="similarity">
    <text evidence="16">Belongs to the SEDS family. FtsW subfamily.</text>
</comment>
<dbReference type="InterPro" id="IPR013437">
    <property type="entry name" value="FtsW"/>
</dbReference>
<evidence type="ECO:0000313" key="22">
    <source>
        <dbReference type="EMBL" id="OGD95349.1"/>
    </source>
</evidence>
<dbReference type="NCBIfam" id="TIGR02614">
    <property type="entry name" value="ftsW"/>
    <property type="match status" value="1"/>
</dbReference>
<dbReference type="EC" id="2.4.99.28" evidence="19"/>
<feature type="transmembrane region" description="Helical" evidence="21">
    <location>
        <begin position="337"/>
        <end position="358"/>
    </location>
</feature>
<proteinExistence type="inferred from homology"/>
<comment type="pathway">
    <text evidence="2">Cell wall biogenesis; peptidoglycan biosynthesis.</text>
</comment>
<feature type="transmembrane region" description="Helical" evidence="21">
    <location>
        <begin position="7"/>
        <end position="26"/>
    </location>
</feature>
<gene>
    <name evidence="22" type="ORF">A3A48_01625</name>
</gene>
<feature type="transmembrane region" description="Helical" evidence="21">
    <location>
        <begin position="76"/>
        <end position="96"/>
    </location>
</feature>
<dbReference type="Pfam" id="PF01098">
    <property type="entry name" value="FTSW_RODA_SPOVE"/>
    <property type="match status" value="1"/>
</dbReference>
<keyword evidence="12" id="KW-0131">Cell cycle</keyword>
<evidence type="ECO:0000313" key="23">
    <source>
        <dbReference type="Proteomes" id="UP000178336"/>
    </source>
</evidence>
<evidence type="ECO:0000256" key="21">
    <source>
        <dbReference type="SAM" id="Phobius"/>
    </source>
</evidence>
<accession>A0A1F5GU44</accession>
<feature type="transmembrane region" description="Helical" evidence="21">
    <location>
        <begin position="46"/>
        <end position="64"/>
    </location>
</feature>
<keyword evidence="4 22" id="KW-0132">Cell division</keyword>
<keyword evidence="13" id="KW-0961">Cell wall biogenesis/degradation</keyword>
<evidence type="ECO:0000256" key="1">
    <source>
        <dbReference type="ARBA" id="ARBA00004651"/>
    </source>
</evidence>
<protein>
    <recommendedName>
        <fullName evidence="17">Probable peptidoglycan glycosyltransferase FtsW</fullName>
        <ecNumber evidence="19">2.4.99.28</ecNumber>
    </recommendedName>
    <alternativeName>
        <fullName evidence="18">Cell division protein FtsW</fullName>
    </alternativeName>
    <alternativeName>
        <fullName evidence="15">Cell wall polymerase</fullName>
    </alternativeName>
    <alternativeName>
        <fullName evidence="14">Peptidoglycan polymerase</fullName>
    </alternativeName>
</protein>
<evidence type="ECO:0000256" key="3">
    <source>
        <dbReference type="ARBA" id="ARBA00022475"/>
    </source>
</evidence>
<evidence type="ECO:0000256" key="19">
    <source>
        <dbReference type="ARBA" id="ARBA00044770"/>
    </source>
</evidence>
<keyword evidence="8" id="KW-0133">Cell shape</keyword>
<dbReference type="GO" id="GO:0008360">
    <property type="term" value="P:regulation of cell shape"/>
    <property type="evidence" value="ECO:0007669"/>
    <property type="project" value="UniProtKB-KW"/>
</dbReference>
<evidence type="ECO:0000256" key="15">
    <source>
        <dbReference type="ARBA" id="ARBA00033270"/>
    </source>
</evidence>
<dbReference type="PANTHER" id="PTHR30474">
    <property type="entry name" value="CELL CYCLE PROTEIN"/>
    <property type="match status" value="1"/>
</dbReference>
<dbReference type="GO" id="GO:0032153">
    <property type="term" value="C:cell division site"/>
    <property type="evidence" value="ECO:0007669"/>
    <property type="project" value="TreeGrafter"/>
</dbReference>
<evidence type="ECO:0000256" key="17">
    <source>
        <dbReference type="ARBA" id="ARBA00041185"/>
    </source>
</evidence>
<dbReference type="InterPro" id="IPR001182">
    <property type="entry name" value="FtsW/RodA"/>
</dbReference>
<feature type="transmembrane region" description="Helical" evidence="21">
    <location>
        <begin position="308"/>
        <end position="331"/>
    </location>
</feature>
<evidence type="ECO:0000256" key="11">
    <source>
        <dbReference type="ARBA" id="ARBA00023136"/>
    </source>
</evidence>
<organism evidence="22 23">
    <name type="scientific">Candidatus Curtissbacteria bacterium RIFCSPLOWO2_01_FULL_37_9</name>
    <dbReference type="NCBI Taxonomy" id="1797724"/>
    <lineage>
        <taxon>Bacteria</taxon>
        <taxon>Candidatus Curtissiibacteriota</taxon>
    </lineage>
</organism>
<comment type="catalytic activity">
    <reaction evidence="20">
        <text>[GlcNAc-(1-&gt;4)-Mur2Ac(oyl-L-Ala-gamma-D-Glu-L-Lys-D-Ala-D-Ala)](n)-di-trans,octa-cis-undecaprenyl diphosphate + beta-D-GlcNAc-(1-&gt;4)-Mur2Ac(oyl-L-Ala-gamma-D-Glu-L-Lys-D-Ala-D-Ala)-di-trans,octa-cis-undecaprenyl diphosphate = [GlcNAc-(1-&gt;4)-Mur2Ac(oyl-L-Ala-gamma-D-Glu-L-Lys-D-Ala-D-Ala)](n+1)-di-trans,octa-cis-undecaprenyl diphosphate + di-trans,octa-cis-undecaprenyl diphosphate + H(+)</text>
        <dbReference type="Rhea" id="RHEA:23708"/>
        <dbReference type="Rhea" id="RHEA-COMP:9602"/>
        <dbReference type="Rhea" id="RHEA-COMP:9603"/>
        <dbReference type="ChEBI" id="CHEBI:15378"/>
        <dbReference type="ChEBI" id="CHEBI:58405"/>
        <dbReference type="ChEBI" id="CHEBI:60033"/>
        <dbReference type="ChEBI" id="CHEBI:78435"/>
        <dbReference type="EC" id="2.4.99.28"/>
    </reaction>
</comment>
<sequence>MPKEKLDFWLIGTITFLVFFGLLAIYDASVVSAYRDFGDKLYYFKNQLIWAVFGFGALGFFSFFDYKRLLKFSSIILIIAILLLIVVLLPIVSTEIYGARRWINLGFLTFQPSEFAKLALIFYSTEMISKFEKYKIRLIDTGIVFFLPLILITSLVLIQPDLGTALIYIGIMMTIYFIGQAPLWHFFTALPLLIVSVIIFIVKEPYRLTRIKSYLDPLHDPQGASYQINQILVAISSAGLLGVGIGASRSKFAYIPEVQSDAIFAIIVEELGFVGAIFVVSLFLFLITKSIQIALNSRDFQGRVLAMGIVALISFQVILNLGSAVALVPLTGIPLPFVSYGGSSLFVTMSAMGILININKHS</sequence>
<evidence type="ECO:0000256" key="4">
    <source>
        <dbReference type="ARBA" id="ARBA00022618"/>
    </source>
</evidence>
<feature type="transmembrane region" description="Helical" evidence="21">
    <location>
        <begin position="262"/>
        <end position="287"/>
    </location>
</feature>
<dbReference type="GO" id="GO:0071555">
    <property type="term" value="P:cell wall organization"/>
    <property type="evidence" value="ECO:0007669"/>
    <property type="project" value="UniProtKB-KW"/>
</dbReference>
<dbReference type="AlphaFoldDB" id="A0A1F5GU44"/>
<dbReference type="EMBL" id="MFBN01000020">
    <property type="protein sequence ID" value="OGD95349.1"/>
    <property type="molecule type" value="Genomic_DNA"/>
</dbReference>
<keyword evidence="10 21" id="KW-1133">Transmembrane helix</keyword>
<reference evidence="22 23" key="1">
    <citation type="journal article" date="2016" name="Nat. Commun.">
        <title>Thousands of microbial genomes shed light on interconnected biogeochemical processes in an aquifer system.</title>
        <authorList>
            <person name="Anantharaman K."/>
            <person name="Brown C.T."/>
            <person name="Hug L.A."/>
            <person name="Sharon I."/>
            <person name="Castelle C.J."/>
            <person name="Probst A.J."/>
            <person name="Thomas B.C."/>
            <person name="Singh A."/>
            <person name="Wilkins M.J."/>
            <person name="Karaoz U."/>
            <person name="Brodie E.L."/>
            <person name="Williams K.H."/>
            <person name="Hubbard S.S."/>
            <person name="Banfield J.F."/>
        </authorList>
    </citation>
    <scope>NUCLEOTIDE SEQUENCE [LARGE SCALE GENOMIC DNA]</scope>
</reference>
<dbReference type="GO" id="GO:0008955">
    <property type="term" value="F:peptidoglycan glycosyltransferase activity"/>
    <property type="evidence" value="ECO:0007669"/>
    <property type="project" value="UniProtKB-EC"/>
</dbReference>
<dbReference type="GO" id="GO:0009252">
    <property type="term" value="P:peptidoglycan biosynthetic process"/>
    <property type="evidence" value="ECO:0007669"/>
    <property type="project" value="UniProtKB-KW"/>
</dbReference>
<dbReference type="GO" id="GO:0015648">
    <property type="term" value="F:lipid-linked peptidoglycan transporter activity"/>
    <property type="evidence" value="ECO:0007669"/>
    <property type="project" value="TreeGrafter"/>
</dbReference>
<keyword evidence="7 21" id="KW-0812">Transmembrane</keyword>
<evidence type="ECO:0000256" key="2">
    <source>
        <dbReference type="ARBA" id="ARBA00004752"/>
    </source>
</evidence>
<evidence type="ECO:0000256" key="14">
    <source>
        <dbReference type="ARBA" id="ARBA00032370"/>
    </source>
</evidence>
<dbReference type="Proteomes" id="UP000178336">
    <property type="component" value="Unassembled WGS sequence"/>
</dbReference>
<feature type="transmembrane region" description="Helical" evidence="21">
    <location>
        <begin position="183"/>
        <end position="202"/>
    </location>
</feature>
<keyword evidence="11 21" id="KW-0472">Membrane</keyword>
<evidence type="ECO:0000256" key="13">
    <source>
        <dbReference type="ARBA" id="ARBA00023316"/>
    </source>
</evidence>
<keyword evidence="6" id="KW-0808">Transferase</keyword>
<evidence type="ECO:0000256" key="9">
    <source>
        <dbReference type="ARBA" id="ARBA00022984"/>
    </source>
</evidence>
<dbReference type="GO" id="GO:0051301">
    <property type="term" value="P:cell division"/>
    <property type="evidence" value="ECO:0007669"/>
    <property type="project" value="UniProtKB-KW"/>
</dbReference>
<evidence type="ECO:0000256" key="20">
    <source>
        <dbReference type="ARBA" id="ARBA00049902"/>
    </source>
</evidence>
<feature type="transmembrane region" description="Helical" evidence="21">
    <location>
        <begin position="144"/>
        <end position="177"/>
    </location>
</feature>
<evidence type="ECO:0000256" key="10">
    <source>
        <dbReference type="ARBA" id="ARBA00022989"/>
    </source>
</evidence>